<accession>A0A498RAC3</accession>
<dbReference type="OrthoDB" id="1684524at2"/>
<keyword evidence="2" id="KW-1185">Reference proteome</keyword>
<dbReference type="AlphaFoldDB" id="A0A498RAC3"/>
<name>A0A498RAC3_9FIRM</name>
<sequence>MPVGYEEEQLITIAAECREFEHIINAMGYGYSWLNVSPDDFVRRCSDCVNWLDGSCEIFQRELQGK</sequence>
<dbReference type="RefSeq" id="WP_122628847.1">
    <property type="nucleotide sequence ID" value="NZ_UPPP01000083.1"/>
</dbReference>
<gene>
    <name evidence="1" type="ORF">LUCI_3190</name>
</gene>
<evidence type="ECO:0000313" key="2">
    <source>
        <dbReference type="Proteomes" id="UP000277811"/>
    </source>
</evidence>
<evidence type="ECO:0000313" key="1">
    <source>
        <dbReference type="EMBL" id="VBB07925.1"/>
    </source>
</evidence>
<dbReference type="Proteomes" id="UP000277811">
    <property type="component" value="Unassembled WGS sequence"/>
</dbReference>
<proteinExistence type="predicted"/>
<reference evidence="1 2" key="1">
    <citation type="submission" date="2018-06" db="EMBL/GenBank/DDBJ databases">
        <authorList>
            <person name="Strepis N."/>
        </authorList>
    </citation>
    <scope>NUCLEOTIDE SEQUENCE [LARGE SCALE GENOMIC DNA]</scope>
    <source>
        <strain evidence="1">LUCI</strain>
    </source>
</reference>
<protein>
    <submittedName>
        <fullName evidence="1">Uncharacterized protein</fullName>
    </submittedName>
</protein>
<organism evidence="1 2">
    <name type="scientific">Lucifera butyrica</name>
    <dbReference type="NCBI Taxonomy" id="1351585"/>
    <lineage>
        <taxon>Bacteria</taxon>
        <taxon>Bacillati</taxon>
        <taxon>Bacillota</taxon>
        <taxon>Negativicutes</taxon>
        <taxon>Veillonellales</taxon>
        <taxon>Veillonellaceae</taxon>
        <taxon>Lucifera</taxon>
    </lineage>
</organism>
<dbReference type="EMBL" id="UPPP01000083">
    <property type="protein sequence ID" value="VBB07925.1"/>
    <property type="molecule type" value="Genomic_DNA"/>
</dbReference>